<keyword evidence="1" id="KW-0472">Membrane</keyword>
<feature type="transmembrane region" description="Helical" evidence="1">
    <location>
        <begin position="289"/>
        <end position="306"/>
    </location>
</feature>
<reference evidence="4 5" key="1">
    <citation type="submission" date="2018-06" db="EMBL/GenBank/DDBJ databases">
        <title>Genomic Encyclopedia of Archaeal and Bacterial Type Strains, Phase II (KMG-II): from individual species to whole genera.</title>
        <authorList>
            <person name="Goeker M."/>
        </authorList>
    </citation>
    <scope>NUCLEOTIDE SEQUENCE [LARGE SCALE GENOMIC DNA]</scope>
    <source>
        <strain evidence="4 5">DSM 6779</strain>
    </source>
</reference>
<feature type="transmembrane region" description="Helical" evidence="1">
    <location>
        <begin position="341"/>
        <end position="360"/>
    </location>
</feature>
<gene>
    <name evidence="4" type="ORF">LX69_02180</name>
</gene>
<sequence>MNKIVLIGLVIWLMLLTSIHGSVKLSEQAHISLLTCSPGEELYSVFGHSALRVSDSETGHDWVFNYGTFDFSTSWFYLKFAHGNLNYMLSVGRFSHFMPGYMVENRRVEEQVLNLNAVERQRLFDALVANAAPENRDYRYDFFYDNCATRIRDMVIQAVGGKVLIDSVSDHSLSMRQLYGQYLQHSLWTEFGIHLLLGMKADVPATPYSEMYLPDYLSLQFSKMHFVRDSLTVPLVSSHSVLLEQTPAVTASNIDLSPRLLLSFFLLLVVGLSLAQWRLGWNLIVLDRFLFILTGMVGVLLAYLWFISCHTVTAYNFNLLWALPTNLVMGLMSRRCKGYTLLARIALVGTGLLGVFYVFVPQQFPGGLFLLVCAIAIRLFFYVGIVKRLR</sequence>
<evidence type="ECO:0000313" key="5">
    <source>
        <dbReference type="Proteomes" id="UP000249239"/>
    </source>
</evidence>
<evidence type="ECO:0000313" key="4">
    <source>
        <dbReference type="EMBL" id="PZX15342.1"/>
    </source>
</evidence>
<feature type="domain" description="Lnb N-terminal periplasmic" evidence="2">
    <location>
        <begin position="27"/>
        <end position="160"/>
    </location>
</feature>
<dbReference type="AlphaFoldDB" id="A0A2W7NVT4"/>
<dbReference type="Pfam" id="PF13387">
    <property type="entry name" value="Lnb_N"/>
    <property type="match status" value="1"/>
</dbReference>
<organism evidence="4 5">
    <name type="scientific">Breznakibacter xylanolyticus</name>
    <dbReference type="NCBI Taxonomy" id="990"/>
    <lineage>
        <taxon>Bacteria</taxon>
        <taxon>Pseudomonadati</taxon>
        <taxon>Bacteroidota</taxon>
        <taxon>Bacteroidia</taxon>
        <taxon>Marinilabiliales</taxon>
        <taxon>Marinilabiliaceae</taxon>
        <taxon>Breznakibacter</taxon>
    </lineage>
</organism>
<dbReference type="InterPro" id="IPR025178">
    <property type="entry name" value="Lnb_N"/>
</dbReference>
<dbReference type="RefSeq" id="WP_111446025.1">
    <property type="nucleotide sequence ID" value="NZ_QKZK01000016.1"/>
</dbReference>
<keyword evidence="1" id="KW-0812">Transmembrane</keyword>
<dbReference type="EMBL" id="QKZK01000016">
    <property type="protein sequence ID" value="PZX15342.1"/>
    <property type="molecule type" value="Genomic_DNA"/>
</dbReference>
<feature type="transmembrane region" description="Helical" evidence="1">
    <location>
        <begin position="366"/>
        <end position="385"/>
    </location>
</feature>
<proteinExistence type="predicted"/>
<dbReference type="Proteomes" id="UP000249239">
    <property type="component" value="Unassembled WGS sequence"/>
</dbReference>
<evidence type="ECO:0000256" key="1">
    <source>
        <dbReference type="SAM" id="Phobius"/>
    </source>
</evidence>
<comment type="caution">
    <text evidence="4">The sequence shown here is derived from an EMBL/GenBank/DDBJ whole genome shotgun (WGS) entry which is preliminary data.</text>
</comment>
<protein>
    <submittedName>
        <fullName evidence="4">Uncharacterized protein DUF4105</fullName>
    </submittedName>
</protein>
<keyword evidence="1" id="KW-1133">Transmembrane helix</keyword>
<evidence type="ECO:0000259" key="3">
    <source>
        <dbReference type="Pfam" id="PF25221"/>
    </source>
</evidence>
<dbReference type="Pfam" id="PF25221">
    <property type="entry name" value="5TMH_Lnb"/>
    <property type="match status" value="1"/>
</dbReference>
<dbReference type="OrthoDB" id="319167at2"/>
<keyword evidence="5" id="KW-1185">Reference proteome</keyword>
<evidence type="ECO:0000259" key="2">
    <source>
        <dbReference type="Pfam" id="PF13387"/>
    </source>
</evidence>
<feature type="domain" description="Lnb-like transmembrane" evidence="3">
    <location>
        <begin position="254"/>
        <end position="385"/>
    </location>
</feature>
<feature type="transmembrane region" description="Helical" evidence="1">
    <location>
        <begin position="260"/>
        <end position="277"/>
    </location>
</feature>
<accession>A0A2W7NVT4</accession>
<dbReference type="InterPro" id="IPR057436">
    <property type="entry name" value="5TMH_Lnb"/>
</dbReference>
<name>A0A2W7NVT4_9BACT</name>